<dbReference type="Gene3D" id="3.30.200.20">
    <property type="entry name" value="Phosphorylase Kinase, domain 1"/>
    <property type="match status" value="1"/>
</dbReference>
<comment type="catalytic activity">
    <reaction evidence="16">
        <text>L-threonyl-[protein] + ATP = O-phospho-L-threonyl-[protein] + ADP + H(+)</text>
        <dbReference type="Rhea" id="RHEA:46608"/>
        <dbReference type="Rhea" id="RHEA-COMP:11060"/>
        <dbReference type="Rhea" id="RHEA-COMP:11605"/>
        <dbReference type="ChEBI" id="CHEBI:15378"/>
        <dbReference type="ChEBI" id="CHEBI:30013"/>
        <dbReference type="ChEBI" id="CHEBI:30616"/>
        <dbReference type="ChEBI" id="CHEBI:61977"/>
        <dbReference type="ChEBI" id="CHEBI:456216"/>
    </reaction>
</comment>
<evidence type="ECO:0000256" key="15">
    <source>
        <dbReference type="ARBA" id="ARBA00047558"/>
    </source>
</evidence>
<keyword evidence="13" id="KW-0675">Receptor</keyword>
<dbReference type="PANTHER" id="PTHR27002:SF729">
    <property type="entry name" value="CYSTEINE-RICH RECEPTOR-KINASE-LIKE PROTEIN"/>
    <property type="match status" value="1"/>
</dbReference>
<evidence type="ECO:0000256" key="6">
    <source>
        <dbReference type="ARBA" id="ARBA00022729"/>
    </source>
</evidence>
<evidence type="ECO:0000313" key="22">
    <source>
        <dbReference type="EMBL" id="KAL2324337.1"/>
    </source>
</evidence>
<evidence type="ECO:0000256" key="13">
    <source>
        <dbReference type="ARBA" id="ARBA00023170"/>
    </source>
</evidence>
<feature type="binding site" evidence="17">
    <location>
        <position position="364"/>
    </location>
    <ligand>
        <name>ATP</name>
        <dbReference type="ChEBI" id="CHEBI:30616"/>
    </ligand>
</feature>
<evidence type="ECO:0000313" key="23">
    <source>
        <dbReference type="Proteomes" id="UP001603857"/>
    </source>
</evidence>
<evidence type="ECO:0008006" key="24">
    <source>
        <dbReference type="Google" id="ProtNLM"/>
    </source>
</evidence>
<evidence type="ECO:0000256" key="7">
    <source>
        <dbReference type="ARBA" id="ARBA00022737"/>
    </source>
</evidence>
<keyword evidence="2" id="KW-0723">Serine/threonine-protein kinase</keyword>
<dbReference type="PROSITE" id="PS00108">
    <property type="entry name" value="PROTEIN_KINASE_ST"/>
    <property type="match status" value="1"/>
</dbReference>
<feature type="signal peptide" evidence="19">
    <location>
        <begin position="1"/>
        <end position="26"/>
    </location>
</feature>
<keyword evidence="3" id="KW-0597">Phosphoprotein</keyword>
<evidence type="ECO:0000256" key="10">
    <source>
        <dbReference type="ARBA" id="ARBA00022840"/>
    </source>
</evidence>
<dbReference type="Gene3D" id="1.10.510.10">
    <property type="entry name" value="Transferase(Phosphotransferase) domain 1"/>
    <property type="match status" value="1"/>
</dbReference>
<dbReference type="GO" id="GO:0016020">
    <property type="term" value="C:membrane"/>
    <property type="evidence" value="ECO:0007669"/>
    <property type="project" value="UniProtKB-SubCell"/>
</dbReference>
<keyword evidence="4" id="KW-0808">Transferase</keyword>
<reference evidence="22 23" key="1">
    <citation type="submission" date="2024-08" db="EMBL/GenBank/DDBJ databases">
        <title>Insights into the chromosomal genome structure of Flemingia macrophylla.</title>
        <authorList>
            <person name="Ding Y."/>
            <person name="Zhao Y."/>
            <person name="Bi W."/>
            <person name="Wu M."/>
            <person name="Zhao G."/>
            <person name="Gong Y."/>
            <person name="Li W."/>
            <person name="Zhang P."/>
        </authorList>
    </citation>
    <scope>NUCLEOTIDE SEQUENCE [LARGE SCALE GENOMIC DNA]</scope>
    <source>
        <strain evidence="22">DYQJB</strain>
        <tissue evidence="22">Leaf</tissue>
    </source>
</reference>
<dbReference type="PROSITE" id="PS51473">
    <property type="entry name" value="GNK2"/>
    <property type="match status" value="2"/>
</dbReference>
<dbReference type="GO" id="GO:0005524">
    <property type="term" value="F:ATP binding"/>
    <property type="evidence" value="ECO:0007669"/>
    <property type="project" value="UniProtKB-UniRule"/>
</dbReference>
<evidence type="ECO:0000256" key="8">
    <source>
        <dbReference type="ARBA" id="ARBA00022741"/>
    </source>
</evidence>
<dbReference type="InterPro" id="IPR001245">
    <property type="entry name" value="Ser-Thr/Tyr_kinase_cat_dom"/>
</dbReference>
<keyword evidence="14" id="KW-0325">Glycoprotein</keyword>
<keyword evidence="7" id="KW-0677">Repeat</keyword>
<dbReference type="EMBL" id="JBGMDY010000008">
    <property type="protein sequence ID" value="KAL2324337.1"/>
    <property type="molecule type" value="Genomic_DNA"/>
</dbReference>
<evidence type="ECO:0000256" key="16">
    <source>
        <dbReference type="ARBA" id="ARBA00047951"/>
    </source>
</evidence>
<keyword evidence="12 18" id="KW-0472">Membrane</keyword>
<proteinExistence type="predicted"/>
<dbReference type="Proteomes" id="UP001603857">
    <property type="component" value="Unassembled WGS sequence"/>
</dbReference>
<keyword evidence="6 19" id="KW-0732">Signal</keyword>
<evidence type="ECO:0000259" key="21">
    <source>
        <dbReference type="PROSITE" id="PS51473"/>
    </source>
</evidence>
<keyword evidence="8 17" id="KW-0547">Nucleotide-binding</keyword>
<evidence type="ECO:0000256" key="2">
    <source>
        <dbReference type="ARBA" id="ARBA00022527"/>
    </source>
</evidence>
<dbReference type="PANTHER" id="PTHR27002">
    <property type="entry name" value="RECEPTOR-LIKE SERINE/THREONINE-PROTEIN KINASE SD1-8"/>
    <property type="match status" value="1"/>
</dbReference>
<dbReference type="InterPro" id="IPR000719">
    <property type="entry name" value="Prot_kinase_dom"/>
</dbReference>
<evidence type="ECO:0000256" key="4">
    <source>
        <dbReference type="ARBA" id="ARBA00022679"/>
    </source>
</evidence>
<dbReference type="InterPro" id="IPR038408">
    <property type="entry name" value="GNK2_sf"/>
</dbReference>
<dbReference type="FunFam" id="1.10.510.10:FF:000129">
    <property type="entry name" value="cysteine-rich receptor-like protein kinase 10"/>
    <property type="match status" value="1"/>
</dbReference>
<dbReference type="GO" id="GO:0006979">
    <property type="term" value="P:response to oxidative stress"/>
    <property type="evidence" value="ECO:0007669"/>
    <property type="project" value="UniProtKB-ARBA"/>
</dbReference>
<evidence type="ECO:0000259" key="20">
    <source>
        <dbReference type="PROSITE" id="PS50011"/>
    </source>
</evidence>
<dbReference type="FunFam" id="3.30.430.20:FF:000003">
    <property type="entry name" value="Cysteine-rich RLK (RECEPTOR-like protein kinase) 10"/>
    <property type="match status" value="1"/>
</dbReference>
<dbReference type="PROSITE" id="PS50011">
    <property type="entry name" value="PROTEIN_KINASE_DOM"/>
    <property type="match status" value="1"/>
</dbReference>
<dbReference type="InterPro" id="IPR008271">
    <property type="entry name" value="Ser/Thr_kinase_AS"/>
</dbReference>
<evidence type="ECO:0000256" key="18">
    <source>
        <dbReference type="SAM" id="Phobius"/>
    </source>
</evidence>
<dbReference type="PROSITE" id="PS00107">
    <property type="entry name" value="PROTEIN_KINASE_ATP"/>
    <property type="match status" value="1"/>
</dbReference>
<evidence type="ECO:0000256" key="5">
    <source>
        <dbReference type="ARBA" id="ARBA00022692"/>
    </source>
</evidence>
<dbReference type="Gene3D" id="3.30.430.20">
    <property type="entry name" value="Gnk2 domain, C-X8-C-X2-C motif"/>
    <property type="match status" value="2"/>
</dbReference>
<protein>
    <recommendedName>
        <fullName evidence="24">Cysteine-rich receptor-like protein kinase 10</fullName>
    </recommendedName>
</protein>
<dbReference type="FunFam" id="3.30.200.20:FF:000142">
    <property type="entry name" value="Cysteine-rich receptor-like protein kinase 10"/>
    <property type="match status" value="1"/>
</dbReference>
<dbReference type="CDD" id="cd14066">
    <property type="entry name" value="STKc_IRAK"/>
    <property type="match status" value="1"/>
</dbReference>
<keyword evidence="10 17" id="KW-0067">ATP-binding</keyword>
<feature type="domain" description="Gnk2-homologous" evidence="21">
    <location>
        <begin position="29"/>
        <end position="131"/>
    </location>
</feature>
<evidence type="ECO:0000256" key="17">
    <source>
        <dbReference type="PROSITE-ProRule" id="PRU10141"/>
    </source>
</evidence>
<organism evidence="22 23">
    <name type="scientific">Flemingia macrophylla</name>
    <dbReference type="NCBI Taxonomy" id="520843"/>
    <lineage>
        <taxon>Eukaryota</taxon>
        <taxon>Viridiplantae</taxon>
        <taxon>Streptophyta</taxon>
        <taxon>Embryophyta</taxon>
        <taxon>Tracheophyta</taxon>
        <taxon>Spermatophyta</taxon>
        <taxon>Magnoliopsida</taxon>
        <taxon>eudicotyledons</taxon>
        <taxon>Gunneridae</taxon>
        <taxon>Pentapetalae</taxon>
        <taxon>rosids</taxon>
        <taxon>fabids</taxon>
        <taxon>Fabales</taxon>
        <taxon>Fabaceae</taxon>
        <taxon>Papilionoideae</taxon>
        <taxon>50 kb inversion clade</taxon>
        <taxon>NPAAA clade</taxon>
        <taxon>indigoferoid/millettioid clade</taxon>
        <taxon>Phaseoleae</taxon>
        <taxon>Flemingia</taxon>
    </lineage>
</organism>
<feature type="chain" id="PRO_5044794785" description="Cysteine-rich receptor-like protein kinase 10" evidence="19">
    <location>
        <begin position="27"/>
        <end position="656"/>
    </location>
</feature>
<evidence type="ECO:0000256" key="9">
    <source>
        <dbReference type="ARBA" id="ARBA00022777"/>
    </source>
</evidence>
<evidence type="ECO:0000256" key="1">
    <source>
        <dbReference type="ARBA" id="ARBA00004167"/>
    </source>
</evidence>
<dbReference type="FunFam" id="3.30.430.20:FF:000002">
    <property type="entry name" value="Cysteine-rich receptor-like protein kinase 10"/>
    <property type="match status" value="1"/>
</dbReference>
<evidence type="ECO:0000256" key="11">
    <source>
        <dbReference type="ARBA" id="ARBA00022989"/>
    </source>
</evidence>
<feature type="transmembrane region" description="Helical" evidence="18">
    <location>
        <begin position="269"/>
        <end position="293"/>
    </location>
</feature>
<comment type="caution">
    <text evidence="22">The sequence shown here is derived from an EMBL/GenBank/DDBJ whole genome shotgun (WGS) entry which is preliminary data.</text>
</comment>
<sequence length="656" mass="73339">MFASKFSTTPLALVCLFCMLFHASESAQIYITHYCKNETLYQPNTPFQSNLTTLLSSLVSNSNNGFYRTSVGQYTSDDIDGLFLCRGDVNATVCHGCVAAAATNITRLCPNDTESYIWYDVCMLSYSNSTFDNDNIVPAFSIKDEESTINSNRDQFNQLLAKLLHNLTEKAAGREKFAAGEVSVSSTQTLYGMAQCVPDVETATCNACFQSAISNLPTCCDGSEGAKFLLPVCTIRYQLYPFLYNTSITTLLPPPSSEARLPLAGRKHALLVGAIIIPIAILAALLVMGCCWWRRRSNKNREAVLEMNDSIRKYLTSEEESLHFDLATIEAATDRFSNEMKIGEGGFGMVYKGIFPNGQEIAVKRLSRASLQGDTEFRNEASLVAQLQHRNLVRLLGFCLEGTERILVYEYIPNSSLDHFLFGHEDHGELDWARRYNIIVGIARGLQYLHLDSRLTVIHRDLKTSNILLDDNMNPKISDFGLAKIFHGDQSQENTRTGRVVGTYGYMSPEYAMHGKFSVKSDVFSFGVLVLEILSGKKNNYESHQADDLLSFAWMNWTNQTPFLILDPKLRGSYSRIEVRRCVHIALLCVQENPADRPSMANIMLALNSYSVTLALPRQPASLPRGRATPDRLKHQLDTSIPFSSTDSLITEVYPR</sequence>
<accession>A0ABD1LLE1</accession>
<dbReference type="GO" id="GO:0004674">
    <property type="term" value="F:protein serine/threonine kinase activity"/>
    <property type="evidence" value="ECO:0007669"/>
    <property type="project" value="UniProtKB-KW"/>
</dbReference>
<evidence type="ECO:0000256" key="14">
    <source>
        <dbReference type="ARBA" id="ARBA00023180"/>
    </source>
</evidence>
<feature type="domain" description="Protein kinase" evidence="20">
    <location>
        <begin position="336"/>
        <end position="611"/>
    </location>
</feature>
<gene>
    <name evidence="22" type="ORF">Fmac_023395</name>
</gene>
<keyword evidence="9" id="KW-0418">Kinase</keyword>
<dbReference type="SMART" id="SM00220">
    <property type="entry name" value="S_TKc"/>
    <property type="match status" value="1"/>
</dbReference>
<dbReference type="Pfam" id="PF01657">
    <property type="entry name" value="Stress-antifung"/>
    <property type="match status" value="2"/>
</dbReference>
<comment type="catalytic activity">
    <reaction evidence="15">
        <text>L-seryl-[protein] + ATP = O-phospho-L-seryl-[protein] + ADP + H(+)</text>
        <dbReference type="Rhea" id="RHEA:17989"/>
        <dbReference type="Rhea" id="RHEA-COMP:9863"/>
        <dbReference type="Rhea" id="RHEA-COMP:11604"/>
        <dbReference type="ChEBI" id="CHEBI:15378"/>
        <dbReference type="ChEBI" id="CHEBI:29999"/>
        <dbReference type="ChEBI" id="CHEBI:30616"/>
        <dbReference type="ChEBI" id="CHEBI:83421"/>
        <dbReference type="ChEBI" id="CHEBI:456216"/>
    </reaction>
</comment>
<keyword evidence="23" id="KW-1185">Reference proteome</keyword>
<comment type="subcellular location">
    <subcellularLocation>
        <location evidence="1">Membrane</location>
        <topology evidence="1">Single-pass membrane protein</topology>
    </subcellularLocation>
</comment>
<evidence type="ECO:0000256" key="19">
    <source>
        <dbReference type="SAM" id="SignalP"/>
    </source>
</evidence>
<dbReference type="InterPro" id="IPR002902">
    <property type="entry name" value="GNK2"/>
</dbReference>
<keyword evidence="11 18" id="KW-1133">Transmembrane helix</keyword>
<keyword evidence="5 18" id="KW-0812">Transmembrane</keyword>
<feature type="domain" description="Gnk2-homologous" evidence="21">
    <location>
        <begin position="136"/>
        <end position="242"/>
    </location>
</feature>
<evidence type="ECO:0000256" key="12">
    <source>
        <dbReference type="ARBA" id="ARBA00023136"/>
    </source>
</evidence>
<dbReference type="CDD" id="cd23509">
    <property type="entry name" value="Gnk2-like"/>
    <property type="match status" value="2"/>
</dbReference>
<name>A0ABD1LLE1_9FABA</name>
<evidence type="ECO:0000256" key="3">
    <source>
        <dbReference type="ARBA" id="ARBA00022553"/>
    </source>
</evidence>
<dbReference type="InterPro" id="IPR011009">
    <property type="entry name" value="Kinase-like_dom_sf"/>
</dbReference>
<dbReference type="SUPFAM" id="SSF56112">
    <property type="entry name" value="Protein kinase-like (PK-like)"/>
    <property type="match status" value="1"/>
</dbReference>
<dbReference type="AlphaFoldDB" id="A0ABD1LLE1"/>
<dbReference type="InterPro" id="IPR017441">
    <property type="entry name" value="Protein_kinase_ATP_BS"/>
</dbReference>
<dbReference type="Pfam" id="PF07714">
    <property type="entry name" value="PK_Tyr_Ser-Thr"/>
    <property type="match status" value="1"/>
</dbReference>